<evidence type="ECO:0000259" key="3">
    <source>
        <dbReference type="Pfam" id="PF07727"/>
    </source>
</evidence>
<dbReference type="EMBL" id="CP092867">
    <property type="protein sequence ID" value="UYV67933.1"/>
    <property type="molecule type" value="Genomic_DNA"/>
</dbReference>
<evidence type="ECO:0000313" key="6">
    <source>
        <dbReference type="Proteomes" id="UP001235939"/>
    </source>
</evidence>
<dbReference type="Pfam" id="PF14214">
    <property type="entry name" value="Helitron_like_N"/>
    <property type="match status" value="1"/>
</dbReference>
<dbReference type="PANTHER" id="PTHR45786:SF74">
    <property type="entry name" value="ATP-DEPENDENT DNA HELICASE"/>
    <property type="match status" value="1"/>
</dbReference>
<evidence type="ECO:0000313" key="5">
    <source>
        <dbReference type="EMBL" id="UYV67933.1"/>
    </source>
</evidence>
<dbReference type="Proteomes" id="UP001235939">
    <property type="component" value="Chromosome 05"/>
</dbReference>
<keyword evidence="6" id="KW-1185">Reference proteome</keyword>
<feature type="region of interest" description="Disordered" evidence="2">
    <location>
        <begin position="570"/>
        <end position="591"/>
    </location>
</feature>
<evidence type="ECO:0000256" key="1">
    <source>
        <dbReference type="SAM" id="Coils"/>
    </source>
</evidence>
<dbReference type="InterPro" id="IPR013103">
    <property type="entry name" value="RVT_2"/>
</dbReference>
<dbReference type="InterPro" id="IPR025476">
    <property type="entry name" value="Helitron_helicase-like"/>
</dbReference>
<evidence type="ECO:0000259" key="4">
    <source>
        <dbReference type="Pfam" id="PF14214"/>
    </source>
</evidence>
<accession>A0ABY6KJJ3</accession>
<keyword evidence="1" id="KW-0175">Coiled coil</keyword>
<dbReference type="Pfam" id="PF07727">
    <property type="entry name" value="RVT_2"/>
    <property type="match status" value="1"/>
</dbReference>
<organism evidence="5 6">
    <name type="scientific">Cordylochernes scorpioides</name>
    <dbReference type="NCBI Taxonomy" id="51811"/>
    <lineage>
        <taxon>Eukaryota</taxon>
        <taxon>Metazoa</taxon>
        <taxon>Ecdysozoa</taxon>
        <taxon>Arthropoda</taxon>
        <taxon>Chelicerata</taxon>
        <taxon>Arachnida</taxon>
        <taxon>Pseudoscorpiones</taxon>
        <taxon>Cheliferoidea</taxon>
        <taxon>Chernetidae</taxon>
        <taxon>Cordylochernes</taxon>
    </lineage>
</organism>
<protein>
    <recommendedName>
        <fullName evidence="7">Helitron helicase-like domain-containing protein</fullName>
    </recommendedName>
</protein>
<gene>
    <name evidence="5" type="ORF">LAZ67_5002532</name>
</gene>
<evidence type="ECO:0008006" key="7">
    <source>
        <dbReference type="Google" id="ProtNLM"/>
    </source>
</evidence>
<feature type="coiled-coil region" evidence="1">
    <location>
        <begin position="352"/>
        <end position="517"/>
    </location>
</feature>
<evidence type="ECO:0000256" key="2">
    <source>
        <dbReference type="SAM" id="MobiDB-lite"/>
    </source>
</evidence>
<dbReference type="PANTHER" id="PTHR45786">
    <property type="entry name" value="DNA BINDING PROTEIN-LIKE"/>
    <property type="match status" value="1"/>
</dbReference>
<name>A0ABY6KJJ3_9ARAC</name>
<reference evidence="5 6" key="1">
    <citation type="submission" date="2022-01" db="EMBL/GenBank/DDBJ databases">
        <title>A chromosomal length assembly of Cordylochernes scorpioides.</title>
        <authorList>
            <person name="Zeh D."/>
            <person name="Zeh J."/>
        </authorList>
    </citation>
    <scope>NUCLEOTIDE SEQUENCE [LARGE SCALE GENOMIC DNA]</scope>
    <source>
        <strain evidence="5">IN4F17</strain>
        <tissue evidence="5">Whole Body</tissue>
    </source>
</reference>
<feature type="domain" description="Reverse transcriptase Ty1/copia-type" evidence="3">
    <location>
        <begin position="2"/>
        <end position="80"/>
    </location>
</feature>
<feature type="domain" description="Helitron helicase-like" evidence="4">
    <location>
        <begin position="918"/>
        <end position="1067"/>
    </location>
</feature>
<proteinExistence type="predicted"/>
<sequence>MKVINSKWVYSMKKTSNDGIYIGKARLVAVGCNQRYGVDYKESFLPILKKESLRTIIAIATKHNLIIKTYDVKTAYLYGEKKDSEPFIGIEIKRAEDGFYLSHYIDTILNRFGLEECNSVQTPGDQNQNLNEYSDSKPVVKTVYQEMIGSLMYLSTGTRPDLSFNVSNLSQYSNDPREIPLTAVNMIYRYLKGTRNKMLVYKSKDNNITISTDASWCTPEMQNPIQAIQSNLAATPREIPLTAVNMIYRYLKGTRNKIIVDITRKQRRHCDDGDRLKFAAPPLLTLGHRICIMGPKKYKTEEERKQAKAEQDKLRYENINQKEAASAQNGDISARAKRLQKIAASQRKRRLDESLEVRVERLNQDAESHRRQRENESELETAARLQNIAASQRKRRLDESLEVRVERLNQDAESHRRQRENESELETAARLQNIAASQRKRRLDESLEVRVERLNQDAESHRRQRENESELETAARLQNIAASQRKRRLDESLEVRVKRLNQDAESHRRQRENESELETAARLQNIAASQRKRRLDESELETAARLQNIAASQRKRRLGESLEVRVKRLNQDAESHRRQRENESELETAARRENDRQIHIRRHQNQSINLRRHRQQSADLVTEDENSVVEHTCGLMSVICLYCGSHNFLAERPLDGKFTQCCQKGKVVLHQNKYPILLEDLMKQRHQHSKNFLENIRSINSSFAFASMGAQVSPPPGYGPYCFRIQGQIYHRTGTLHPEDGEGRKFAQLYILDTEVATEERLKLKENQGCNKDLMNAVATLLQQINTFTEAYRMLGDVEKEEERKAKENNTELPSIVMAIKQDRKQDHRRYNNPRVSEVAVIFESDDGEPPFQRDILIHLRPDPLDPFSPNTQRISLLHRNLDALLYPLFYPRGEQGWHDQIWQVSTAKPHRVTQLQFYSYCLSKINSFNPLLNGGKLTQQFIVDAYVKIEANRLNYVRMNQKDLRVEDYCVVQQHLENRAIQNGIPIGKMVILPSSFEGSPRNMQQRYQDAMAIVEKHGKPDLFVTMTCNPKWKDITDNLEDWQRVEHRPDLIARVFKLKLEQLLK</sequence>